<evidence type="ECO:0000313" key="3">
    <source>
        <dbReference type="EMBL" id="KAE9467831.1"/>
    </source>
</evidence>
<dbReference type="PANTHER" id="PTHR10768:SF0">
    <property type="entry name" value="RIBOSOMAL PROTEIN L37"/>
    <property type="match status" value="1"/>
</dbReference>
<dbReference type="AlphaFoldDB" id="A0A6A4MKZ4"/>
<dbReference type="GO" id="GO:0006412">
    <property type="term" value="P:translation"/>
    <property type="evidence" value="ECO:0007669"/>
    <property type="project" value="InterPro"/>
</dbReference>
<dbReference type="OrthoDB" id="528079at2759"/>
<dbReference type="GO" id="GO:0022625">
    <property type="term" value="C:cytosolic large ribosomal subunit"/>
    <property type="evidence" value="ECO:0007669"/>
    <property type="project" value="TreeGrafter"/>
</dbReference>
<evidence type="ECO:0000313" key="4">
    <source>
        <dbReference type="Proteomes" id="UP000428333"/>
    </source>
</evidence>
<name>A0A6A4MKZ4_9ERIC</name>
<dbReference type="GO" id="GO:0003723">
    <property type="term" value="F:RNA binding"/>
    <property type="evidence" value="ECO:0007669"/>
    <property type="project" value="TreeGrafter"/>
</dbReference>
<protein>
    <recommendedName>
        <fullName evidence="5">Ribosomal protein L37</fullName>
    </recommendedName>
</protein>
<dbReference type="InterPro" id="IPR011331">
    <property type="entry name" value="Ribosomal_eL37/eL43"/>
</dbReference>
<accession>A0A6A4MKZ4</accession>
<organism evidence="3 4">
    <name type="scientific">Rhododendron williamsianum</name>
    <dbReference type="NCBI Taxonomy" id="262921"/>
    <lineage>
        <taxon>Eukaryota</taxon>
        <taxon>Viridiplantae</taxon>
        <taxon>Streptophyta</taxon>
        <taxon>Embryophyta</taxon>
        <taxon>Tracheophyta</taxon>
        <taxon>Spermatophyta</taxon>
        <taxon>Magnoliopsida</taxon>
        <taxon>eudicotyledons</taxon>
        <taxon>Gunneridae</taxon>
        <taxon>Pentapetalae</taxon>
        <taxon>asterids</taxon>
        <taxon>Ericales</taxon>
        <taxon>Ericaceae</taxon>
        <taxon>Ericoideae</taxon>
        <taxon>Rhodoreae</taxon>
        <taxon>Rhododendron</taxon>
    </lineage>
</organism>
<reference evidence="3 4" key="1">
    <citation type="journal article" date="2019" name="Genome Biol. Evol.">
        <title>The Rhododendron genome and chromosomal organization provide insight into shared whole-genome duplications across the heath family (Ericaceae).</title>
        <authorList>
            <person name="Soza V.L."/>
            <person name="Lindsley D."/>
            <person name="Waalkes A."/>
            <person name="Ramage E."/>
            <person name="Patwardhan R.P."/>
            <person name="Burton J.N."/>
            <person name="Adey A."/>
            <person name="Kumar A."/>
            <person name="Qiu R."/>
            <person name="Shendure J."/>
            <person name="Hall B."/>
        </authorList>
    </citation>
    <scope>NUCLEOTIDE SEQUENCE [LARGE SCALE GENOMIC DNA]</scope>
    <source>
        <strain evidence="3">RSF 1966-606</strain>
    </source>
</reference>
<dbReference type="Gene3D" id="2.20.25.30">
    <property type="match status" value="1"/>
</dbReference>
<keyword evidence="1" id="KW-0689">Ribosomal protein</keyword>
<sequence>MVWICKIMCAYVARRCNQCIMHNNTDNWSVKAIRRKTTGTGRMRYLRNVPRRFKSGFREGTEAAPRKKAAAATA</sequence>
<keyword evidence="2" id="KW-0687">Ribonucleoprotein</keyword>
<evidence type="ECO:0008006" key="5">
    <source>
        <dbReference type="Google" id="ProtNLM"/>
    </source>
</evidence>
<dbReference type="GO" id="GO:0003735">
    <property type="term" value="F:structural constituent of ribosome"/>
    <property type="evidence" value="ECO:0007669"/>
    <property type="project" value="InterPro"/>
</dbReference>
<dbReference type="PANTHER" id="PTHR10768">
    <property type="entry name" value="60S RIBOSOMAL PROTEIN L37"/>
    <property type="match status" value="1"/>
</dbReference>
<dbReference type="Proteomes" id="UP000428333">
    <property type="component" value="Linkage Group LG01"/>
</dbReference>
<keyword evidence="4" id="KW-1185">Reference proteome</keyword>
<proteinExistence type="predicted"/>
<dbReference type="EMBL" id="QEFC01000010">
    <property type="protein sequence ID" value="KAE9467831.1"/>
    <property type="molecule type" value="Genomic_DNA"/>
</dbReference>
<evidence type="ECO:0000256" key="1">
    <source>
        <dbReference type="ARBA" id="ARBA00022980"/>
    </source>
</evidence>
<feature type="non-terminal residue" evidence="3">
    <location>
        <position position="1"/>
    </location>
</feature>
<comment type="caution">
    <text evidence="3">The sequence shown here is derived from an EMBL/GenBank/DDBJ whole genome shotgun (WGS) entry which is preliminary data.</text>
</comment>
<gene>
    <name evidence="3" type="ORF">C3L33_00260</name>
</gene>
<evidence type="ECO:0000256" key="2">
    <source>
        <dbReference type="ARBA" id="ARBA00023274"/>
    </source>
</evidence>